<reference evidence="2" key="1">
    <citation type="submission" date="2019-05" db="EMBL/GenBank/DDBJ databases">
        <title>Annotation for the trematode Paragonimus heterotremus.</title>
        <authorList>
            <person name="Choi Y.-J."/>
        </authorList>
    </citation>
    <scope>NUCLEOTIDE SEQUENCE</scope>
    <source>
        <strain evidence="2">LC</strain>
    </source>
</reference>
<proteinExistence type="predicted"/>
<dbReference type="PANTHER" id="PTHR44566:SF1">
    <property type="entry name" value="WD REPEAT-CONTAINING PROTEIN 25"/>
    <property type="match status" value="1"/>
</dbReference>
<gene>
    <name evidence="2" type="ORF">PHET_04571</name>
</gene>
<keyword evidence="3" id="KW-1185">Reference proteome</keyword>
<sequence>MGEAIATVHNIVGLRPKLQGIAEFLERDQLQNYFFFIYFHLKLELVTYSDSDSSSSSDKLESVEHIEQTCDASLQYPVAKRPCTDDYFNLTHSEDNNTFWTTTGHDAELLPTAQEATFTESSSTRSPQSPCNSLSSNRTFNPPSHKPDELRSLSTDCFEIAFSLPPEVFNFVPPPAPHGQIVYTRLSLAWPLLSICGPFKRNPDGSCSSQVLVWRLPSPRNFIEGCKSQAVYDPLPTSITSGQYCWSSFSSDAGSTDIAFPTGLFLITASSLGRVEVWDLETGSTNNLLNASVLCGGLLRCAAIPSIRQSVGHHRASVLISGRSGPIGLWDLRSGDRTHPQCVFSHPCRYSTPTSDLLWLTDTHFSSTSDLVDRDVCEVSVAVWDTRFKNRPISHQIYQERWGCVRMALHGSSEIAGRNPEPRFAVQTHGNAIVEVYRTHKSSNNSSIRTQYRMERRWRYEGHDCQAHPLGLAYSSDGCYLASGSWEPNGPVIWSSGKSTIPRGQQIACITPAERGHRHGTMVTDVVWIPSPVMQRSQYGLIVVQDTGAVFVYTHQSLAQHTWKLTDGTRSSPDV</sequence>
<dbReference type="InterPro" id="IPR036322">
    <property type="entry name" value="WD40_repeat_dom_sf"/>
</dbReference>
<dbReference type="Proteomes" id="UP000748531">
    <property type="component" value="Unassembled WGS sequence"/>
</dbReference>
<dbReference type="AlphaFoldDB" id="A0A8J4X0Q0"/>
<evidence type="ECO:0000313" key="2">
    <source>
        <dbReference type="EMBL" id="KAF5402232.1"/>
    </source>
</evidence>
<dbReference type="Gene3D" id="2.130.10.10">
    <property type="entry name" value="YVTN repeat-like/Quinoprotein amine dehydrogenase"/>
    <property type="match status" value="1"/>
</dbReference>
<name>A0A8J4X0Q0_9TREM</name>
<comment type="caution">
    <text evidence="2">The sequence shown here is derived from an EMBL/GenBank/DDBJ whole genome shotgun (WGS) entry which is preliminary data.</text>
</comment>
<organism evidence="2 3">
    <name type="scientific">Paragonimus heterotremus</name>
    <dbReference type="NCBI Taxonomy" id="100268"/>
    <lineage>
        <taxon>Eukaryota</taxon>
        <taxon>Metazoa</taxon>
        <taxon>Spiralia</taxon>
        <taxon>Lophotrochozoa</taxon>
        <taxon>Platyhelminthes</taxon>
        <taxon>Trematoda</taxon>
        <taxon>Digenea</taxon>
        <taxon>Plagiorchiida</taxon>
        <taxon>Troglotremata</taxon>
        <taxon>Troglotrematidae</taxon>
        <taxon>Paragonimus</taxon>
    </lineage>
</organism>
<dbReference type="PANTHER" id="PTHR44566">
    <property type="entry name" value="TRANSDUCIN/WD40 REPEAT-LIKE SUPERFAMILY PROTEIN"/>
    <property type="match status" value="1"/>
</dbReference>
<dbReference type="SUPFAM" id="SSF50978">
    <property type="entry name" value="WD40 repeat-like"/>
    <property type="match status" value="1"/>
</dbReference>
<dbReference type="InterPro" id="IPR053053">
    <property type="entry name" value="WD_repeat_protein"/>
</dbReference>
<dbReference type="InterPro" id="IPR015943">
    <property type="entry name" value="WD40/YVTN_repeat-like_dom_sf"/>
</dbReference>
<feature type="region of interest" description="Disordered" evidence="1">
    <location>
        <begin position="116"/>
        <end position="148"/>
    </location>
</feature>
<accession>A0A8J4X0Q0</accession>
<evidence type="ECO:0000256" key="1">
    <source>
        <dbReference type="SAM" id="MobiDB-lite"/>
    </source>
</evidence>
<dbReference type="OrthoDB" id="256303at2759"/>
<protein>
    <submittedName>
        <fullName evidence="2">Palmitoyltransferase</fullName>
    </submittedName>
</protein>
<evidence type="ECO:0000313" key="3">
    <source>
        <dbReference type="Proteomes" id="UP000748531"/>
    </source>
</evidence>
<dbReference type="EMBL" id="LUCH01001940">
    <property type="protein sequence ID" value="KAF5402232.1"/>
    <property type="molecule type" value="Genomic_DNA"/>
</dbReference>
<feature type="compositionally biased region" description="Polar residues" evidence="1">
    <location>
        <begin position="116"/>
        <end position="142"/>
    </location>
</feature>